<dbReference type="Proteomes" id="UP000789901">
    <property type="component" value="Unassembled WGS sequence"/>
</dbReference>
<evidence type="ECO:0000313" key="2">
    <source>
        <dbReference type="Proteomes" id="UP000789901"/>
    </source>
</evidence>
<keyword evidence="2" id="KW-1185">Reference proteome</keyword>
<gene>
    <name evidence="1" type="ORF">GMARGA_LOCUS35438</name>
</gene>
<dbReference type="EMBL" id="CAJVQB010065878">
    <property type="protein sequence ID" value="CAG8841456.1"/>
    <property type="molecule type" value="Genomic_DNA"/>
</dbReference>
<accession>A0ABN7WUU5</accession>
<protein>
    <submittedName>
        <fullName evidence="1">42483_t:CDS:1</fullName>
    </submittedName>
</protein>
<feature type="non-terminal residue" evidence="1">
    <location>
        <position position="1"/>
    </location>
</feature>
<evidence type="ECO:0000313" key="1">
    <source>
        <dbReference type="EMBL" id="CAG8841456.1"/>
    </source>
</evidence>
<comment type="caution">
    <text evidence="1">The sequence shown here is derived from an EMBL/GenBank/DDBJ whole genome shotgun (WGS) entry which is preliminary data.</text>
</comment>
<feature type="non-terminal residue" evidence="1">
    <location>
        <position position="116"/>
    </location>
</feature>
<organism evidence="1 2">
    <name type="scientific">Gigaspora margarita</name>
    <dbReference type="NCBI Taxonomy" id="4874"/>
    <lineage>
        <taxon>Eukaryota</taxon>
        <taxon>Fungi</taxon>
        <taxon>Fungi incertae sedis</taxon>
        <taxon>Mucoromycota</taxon>
        <taxon>Glomeromycotina</taxon>
        <taxon>Glomeromycetes</taxon>
        <taxon>Diversisporales</taxon>
        <taxon>Gigasporaceae</taxon>
        <taxon>Gigaspora</taxon>
    </lineage>
</organism>
<reference evidence="1 2" key="1">
    <citation type="submission" date="2021-06" db="EMBL/GenBank/DDBJ databases">
        <authorList>
            <person name="Kallberg Y."/>
            <person name="Tangrot J."/>
            <person name="Rosling A."/>
        </authorList>
    </citation>
    <scope>NUCLEOTIDE SEQUENCE [LARGE SCALE GENOMIC DNA]</scope>
    <source>
        <strain evidence="1 2">120-4 pot B 10/14</strain>
    </source>
</reference>
<sequence length="116" mass="13371">ELAIRDTQFSAVLFKYLATSNEGVFYIFNINLSNSNALFTNVNKKSEGGSNKVNCPYLNCYIKKVVRKYTGTKICEYTKNEIKNSSHCEVDKDKDFFMINQLNELQIPIEAQIYAY</sequence>
<name>A0ABN7WUU5_GIGMA</name>
<proteinExistence type="predicted"/>